<proteinExistence type="predicted"/>
<dbReference type="AlphaFoldDB" id="A0A133NIC2"/>
<protein>
    <submittedName>
        <fullName evidence="1">Exodeoxyribonuclease V</fullName>
    </submittedName>
</protein>
<accession>A0A133NIC2</accession>
<name>A0A133NIC2_GARVA</name>
<dbReference type="Proteomes" id="UP000258533">
    <property type="component" value="Unassembled WGS sequence"/>
</dbReference>
<comment type="caution">
    <text evidence="1">The sequence shown here is derived from an EMBL/GenBank/DDBJ whole genome shotgun (WGS) entry which is preliminary data.</text>
</comment>
<evidence type="ECO:0000313" key="2">
    <source>
        <dbReference type="Proteomes" id="UP000258533"/>
    </source>
</evidence>
<gene>
    <name evidence="1" type="ORF">AXE73_00315</name>
</gene>
<dbReference type="InterPro" id="IPR036890">
    <property type="entry name" value="HATPase_C_sf"/>
</dbReference>
<dbReference type="EMBL" id="LRTT01000001">
    <property type="protein sequence ID" value="RFD77110.1"/>
    <property type="molecule type" value="Genomic_DNA"/>
</dbReference>
<dbReference type="Gene3D" id="3.30.565.10">
    <property type="entry name" value="Histidine kinase-like ATPase, C-terminal domain"/>
    <property type="match status" value="1"/>
</dbReference>
<reference evidence="1 2" key="1">
    <citation type="submission" date="2016-02" db="EMBL/GenBank/DDBJ databases">
        <title>Gardnerella vaginalis Subgroups Defined by cpn60 Sequencing and Sialidase Activity in Isolates from Canada, Belgium and Kenya.</title>
        <authorList>
            <person name="Schellenberg J."/>
            <person name="Paramel Jayaprakash T."/>
            <person name="Withana Gamage N."/>
            <person name="Patterson M.H."/>
            <person name="Vaneechoutte M."/>
            <person name="Hill J.E."/>
        </authorList>
    </citation>
    <scope>NUCLEOTIDE SEQUENCE [LARGE SCALE GENOMIC DNA]</scope>
    <source>
        <strain evidence="1 2">N144</strain>
    </source>
</reference>
<organism evidence="1 2">
    <name type="scientific">Gardnerella vaginalis</name>
    <dbReference type="NCBI Taxonomy" id="2702"/>
    <lineage>
        <taxon>Bacteria</taxon>
        <taxon>Bacillati</taxon>
        <taxon>Actinomycetota</taxon>
        <taxon>Actinomycetes</taxon>
        <taxon>Bifidobacteriales</taxon>
        <taxon>Bifidobacteriaceae</taxon>
        <taxon>Gardnerella</taxon>
    </lineage>
</organism>
<dbReference type="RefSeq" id="WP_060785829.1">
    <property type="nucleotide sequence ID" value="NZ_LRTT01000001.1"/>
</dbReference>
<sequence length="390" mass="44540">MKLLTRMINFLPHDAWQKIGIGVIISCTLILEICSYNNLHYYSNWHAITVEIVWIVICLCIAIWPRKASFIVLIWMPLVIIAPNINYSSMMLTILICLAIAVITQPWYTVLSSCGVSSWFFIICDFQNAHMLAWWLLIVLISSAIVKYYISTIHQQQEQLFAQRYNVFQKYATIAAIRMHDEVTNELSSIMMMAQQSIEPQTTHDQEHENSREILQRATTTVHRARNIISLLDNATTASTGDVMQSTTCYEDFCTGLRVLFDGEQKSFEKLGYIGSIDLNSDLAAEDSKSTHLPFEECAQIEYICRELLANVKKHAAKPKEYAMNVMLNDHECHITCINSAQRGILANLQLGYGLRFHKMLAERVGGTFKVIEDGDSWIINVHVPLHVEK</sequence>
<dbReference type="GeneID" id="86824448"/>
<evidence type="ECO:0000313" key="1">
    <source>
        <dbReference type="EMBL" id="RFD77110.1"/>
    </source>
</evidence>